<gene>
    <name evidence="7" type="ORF">A2625_01260</name>
</gene>
<dbReference type="Proteomes" id="UP000178724">
    <property type="component" value="Unassembled WGS sequence"/>
</dbReference>
<evidence type="ECO:0000313" key="8">
    <source>
        <dbReference type="Proteomes" id="UP000178724"/>
    </source>
</evidence>
<proteinExistence type="inferred from homology"/>
<evidence type="ECO:0008006" key="9">
    <source>
        <dbReference type="Google" id="ProtNLM"/>
    </source>
</evidence>
<keyword evidence="5" id="KW-0378">Hydrolase</keyword>
<protein>
    <recommendedName>
        <fullName evidence="9">DUF86 domain-containing protein</fullName>
    </recommendedName>
</protein>
<keyword evidence="2" id="KW-1277">Toxin-antitoxin system</keyword>
<dbReference type="GO" id="GO:0004540">
    <property type="term" value="F:RNA nuclease activity"/>
    <property type="evidence" value="ECO:0007669"/>
    <property type="project" value="InterPro"/>
</dbReference>
<keyword evidence="1" id="KW-0597">Phosphoprotein</keyword>
<dbReference type="Gene3D" id="1.20.120.580">
    <property type="entry name" value="bsu32300-like"/>
    <property type="match status" value="1"/>
</dbReference>
<evidence type="ECO:0000256" key="3">
    <source>
        <dbReference type="ARBA" id="ARBA00022722"/>
    </source>
</evidence>
<dbReference type="PANTHER" id="PTHR34139">
    <property type="entry name" value="UPF0331 PROTEIN MJ0127"/>
    <property type="match status" value="1"/>
</dbReference>
<dbReference type="InterPro" id="IPR051813">
    <property type="entry name" value="HepT_RNase_toxin"/>
</dbReference>
<dbReference type="GO" id="GO:0110001">
    <property type="term" value="C:toxin-antitoxin complex"/>
    <property type="evidence" value="ECO:0007669"/>
    <property type="project" value="InterPro"/>
</dbReference>
<evidence type="ECO:0000313" key="7">
    <source>
        <dbReference type="EMBL" id="OGB89533.1"/>
    </source>
</evidence>
<dbReference type="Pfam" id="PF01934">
    <property type="entry name" value="HepT-like"/>
    <property type="match status" value="1"/>
</dbReference>
<dbReference type="PANTHER" id="PTHR34139:SF1">
    <property type="entry name" value="RNASE MJ1380-RELATED"/>
    <property type="match status" value="1"/>
</dbReference>
<dbReference type="InterPro" id="IPR037038">
    <property type="entry name" value="HepT-like_sf"/>
</dbReference>
<evidence type="ECO:0000256" key="2">
    <source>
        <dbReference type="ARBA" id="ARBA00022649"/>
    </source>
</evidence>
<comment type="similarity">
    <text evidence="6">Belongs to the HepT RNase toxin family.</text>
</comment>
<keyword evidence="4" id="KW-0547">Nucleotide-binding</keyword>
<evidence type="ECO:0000256" key="1">
    <source>
        <dbReference type="ARBA" id="ARBA00022553"/>
    </source>
</evidence>
<keyword evidence="3" id="KW-0540">Nuclease</keyword>
<dbReference type="AlphaFoldDB" id="A0A1F4Q0I5"/>
<dbReference type="InterPro" id="IPR008201">
    <property type="entry name" value="HepT-like"/>
</dbReference>
<dbReference type="GO" id="GO:0000166">
    <property type="term" value="F:nucleotide binding"/>
    <property type="evidence" value="ECO:0007669"/>
    <property type="project" value="UniProtKB-KW"/>
</dbReference>
<reference evidence="7 8" key="1">
    <citation type="journal article" date="2016" name="Nat. Commun.">
        <title>Thousands of microbial genomes shed light on interconnected biogeochemical processes in an aquifer system.</title>
        <authorList>
            <person name="Anantharaman K."/>
            <person name="Brown C.T."/>
            <person name="Hug L.A."/>
            <person name="Sharon I."/>
            <person name="Castelle C.J."/>
            <person name="Probst A.J."/>
            <person name="Thomas B.C."/>
            <person name="Singh A."/>
            <person name="Wilkins M.J."/>
            <person name="Karaoz U."/>
            <person name="Brodie E.L."/>
            <person name="Williams K.H."/>
            <person name="Hubbard S.S."/>
            <person name="Banfield J.F."/>
        </authorList>
    </citation>
    <scope>NUCLEOTIDE SEQUENCE [LARGE SCALE GENOMIC DNA]</scope>
</reference>
<comment type="caution">
    <text evidence="7">The sequence shown here is derived from an EMBL/GenBank/DDBJ whole genome shotgun (WGS) entry which is preliminary data.</text>
</comment>
<dbReference type="EMBL" id="METM01000023">
    <property type="protein sequence ID" value="OGB89533.1"/>
    <property type="molecule type" value="Genomic_DNA"/>
</dbReference>
<dbReference type="GO" id="GO:0016787">
    <property type="term" value="F:hydrolase activity"/>
    <property type="evidence" value="ECO:0007669"/>
    <property type="project" value="UniProtKB-KW"/>
</dbReference>
<evidence type="ECO:0000256" key="5">
    <source>
        <dbReference type="ARBA" id="ARBA00022801"/>
    </source>
</evidence>
<name>A0A1F4Q0I5_UNCSA</name>
<organism evidence="7 8">
    <name type="scientific">candidate division WOR-1 bacterium RIFCSPHIGHO2_01_FULL_53_15</name>
    <dbReference type="NCBI Taxonomy" id="1802564"/>
    <lineage>
        <taxon>Bacteria</taxon>
        <taxon>Bacillati</taxon>
        <taxon>Saganbacteria</taxon>
    </lineage>
</organism>
<evidence type="ECO:0000256" key="4">
    <source>
        <dbReference type="ARBA" id="ARBA00022741"/>
    </source>
</evidence>
<accession>A0A1F4Q0I5</accession>
<evidence type="ECO:0000256" key="6">
    <source>
        <dbReference type="ARBA" id="ARBA00024207"/>
    </source>
</evidence>
<sequence>MKNDLVYLEHIAEAIQKIEKYLKEVSFEQFSGNDMLIDAVIRELEIIGEAANQISGKARDQYPSMPWSQMIGMRNRLIHEYFGVNKKIVWETCSTDLKELRKILATILPR</sequence>